<feature type="binding site" evidence="18">
    <location>
        <position position="356"/>
    </location>
    <ligand>
        <name>UDP-alpha-D-glucose</name>
        <dbReference type="ChEBI" id="CHEBI:58885"/>
    </ligand>
</feature>
<dbReference type="OrthoDB" id="72851at2759"/>
<comment type="pathway">
    <text evidence="3 19">Glycan metabolism; plant cellulose biosynthesis.</text>
</comment>
<dbReference type="GO" id="GO:0071555">
    <property type="term" value="P:cell wall organization"/>
    <property type="evidence" value="ECO:0007669"/>
    <property type="project" value="UniProtKB-KW"/>
</dbReference>
<keyword evidence="16 19" id="KW-0961">Cell wall biogenesis/degradation</keyword>
<dbReference type="AlphaFoldDB" id="A0A9D5C505"/>
<keyword evidence="10 19" id="KW-0863">Zinc-finger</keyword>
<keyword evidence="8 19" id="KW-0812">Transmembrane</keyword>
<evidence type="ECO:0000313" key="23">
    <source>
        <dbReference type="Proteomes" id="UP001085076"/>
    </source>
</evidence>
<feature type="binding site" evidence="18">
    <location>
        <position position="320"/>
    </location>
    <ligand>
        <name>UDP-alpha-D-glucose</name>
        <dbReference type="ChEBI" id="CHEBI:58885"/>
    </ligand>
</feature>
<evidence type="ECO:0000256" key="8">
    <source>
        <dbReference type="ARBA" id="ARBA00022692"/>
    </source>
</evidence>
<keyword evidence="9 19" id="KW-0479">Metal-binding</keyword>
<dbReference type="Gene3D" id="3.90.550.10">
    <property type="entry name" value="Spore Coat Polysaccharide Biosynthesis Protein SpsA, Chain A"/>
    <property type="match status" value="1"/>
</dbReference>
<comment type="cofactor">
    <cofactor evidence="19">
        <name>Zn(2+)</name>
        <dbReference type="ChEBI" id="CHEBI:29105"/>
    </cofactor>
    <text evidence="19">Binds 2 Zn(2+) ions per subunit.</text>
</comment>
<dbReference type="Gene3D" id="3.30.40.10">
    <property type="entry name" value="Zinc/RING finger domain, C3HC4 (zinc finger)"/>
    <property type="match status" value="1"/>
</dbReference>
<keyword evidence="11 19" id="KW-0862">Zinc</keyword>
<keyword evidence="23" id="KW-1185">Reference proteome</keyword>
<name>A0A9D5C505_9LILI</name>
<dbReference type="Pfam" id="PF03552">
    <property type="entry name" value="Cellulose_synt"/>
    <property type="match status" value="1"/>
</dbReference>
<evidence type="ECO:0000256" key="11">
    <source>
        <dbReference type="ARBA" id="ARBA00022833"/>
    </source>
</evidence>
<evidence type="ECO:0000256" key="15">
    <source>
        <dbReference type="ARBA" id="ARBA00023211"/>
    </source>
</evidence>
<dbReference type="GO" id="GO:0005886">
    <property type="term" value="C:plasma membrane"/>
    <property type="evidence" value="ECO:0007669"/>
    <property type="project" value="UniProtKB-SubCell"/>
</dbReference>
<evidence type="ECO:0000256" key="6">
    <source>
        <dbReference type="ARBA" id="ARBA00022676"/>
    </source>
</evidence>
<evidence type="ECO:0000256" key="5">
    <source>
        <dbReference type="ARBA" id="ARBA00022475"/>
    </source>
</evidence>
<reference evidence="22" key="2">
    <citation type="journal article" date="2022" name="Hortic Res">
        <title>The genome of Dioscorea zingiberensis sheds light on the biosynthesis, origin and evolution of the medicinally important diosgenin saponins.</title>
        <authorList>
            <person name="Li Y."/>
            <person name="Tan C."/>
            <person name="Li Z."/>
            <person name="Guo J."/>
            <person name="Li S."/>
            <person name="Chen X."/>
            <person name="Wang C."/>
            <person name="Dai X."/>
            <person name="Yang H."/>
            <person name="Song W."/>
            <person name="Hou L."/>
            <person name="Xu J."/>
            <person name="Tong Z."/>
            <person name="Xu A."/>
            <person name="Yuan X."/>
            <person name="Wang W."/>
            <person name="Yang Q."/>
            <person name="Chen L."/>
            <person name="Sun Z."/>
            <person name="Wang K."/>
            <person name="Pan B."/>
            <person name="Chen J."/>
            <person name="Bao Y."/>
            <person name="Liu F."/>
            <person name="Qi X."/>
            <person name="Gang D.R."/>
            <person name="Wen J."/>
            <person name="Li J."/>
        </authorList>
    </citation>
    <scope>NUCLEOTIDE SEQUENCE</scope>
    <source>
        <strain evidence="22">Dzin_1.0</strain>
    </source>
</reference>
<dbReference type="PANTHER" id="PTHR13301">
    <property type="entry name" value="X-BOX TRANSCRIPTION FACTOR-RELATED"/>
    <property type="match status" value="1"/>
</dbReference>
<proteinExistence type="inferred from homology"/>
<evidence type="ECO:0000256" key="10">
    <source>
        <dbReference type="ARBA" id="ARBA00022771"/>
    </source>
</evidence>
<feature type="binding site" evidence="18">
    <location>
        <position position="327"/>
    </location>
    <ligand>
        <name>UDP-alpha-D-glucose</name>
        <dbReference type="ChEBI" id="CHEBI:58885"/>
    </ligand>
</feature>
<organism evidence="22 23">
    <name type="scientific">Dioscorea zingiberensis</name>
    <dbReference type="NCBI Taxonomy" id="325984"/>
    <lineage>
        <taxon>Eukaryota</taxon>
        <taxon>Viridiplantae</taxon>
        <taxon>Streptophyta</taxon>
        <taxon>Embryophyta</taxon>
        <taxon>Tracheophyta</taxon>
        <taxon>Spermatophyta</taxon>
        <taxon>Magnoliopsida</taxon>
        <taxon>Liliopsida</taxon>
        <taxon>Dioscoreales</taxon>
        <taxon>Dioscoreaceae</taxon>
        <taxon>Dioscorea</taxon>
    </lineage>
</organism>
<sequence>MEASAGLVAGSHNRNELVLIRGHEEPKPLRALNGQVCEICGDEVGMTVDGDLFVACNECGFPSKSGGDDDEEDIDDIEHEFNIEDEEQNKRQHQHQQQQNKHITEAMLYGKMSYGRGPDNGDTSPPQFPPIITAKSRPVSGELPLMSNGHNYGDFSSTLHKRVHPYPVSEPEIGSATWDEKKEMGWRDRMDEWKSKQGLLGADTDDIDADMPIVDEARQPLSRKVPIASSKINPYRMIIVVRLVVLGFFLRYRILNPVHDAIGLWLTSIVCEIWFAISWILDQFPKWFPIDRETYLDRLSLRYEREGEPSMLSPVDLFVSTVDPLKEPPLVTANTVLSILAVDYPVDKVSCYVSDDGASMLTFEALSETSEFARKWVPFCKKFNIEPRAPEMYFSLKVDYLKDKVQPTLLKNAVQMKVRVSAVLTNAPFMLNLDCDHYINNSKAIREAMCFLMDPQVEKEEGVLCSVPSEMEFKAQCIMSVLGVSLDDKLCMVTTLPKGPKRPKMVTCDCCPCFGRIRRMPSMEMANSQQTQWKTTYKEDVDVSDELEKRFGQSAAFVTSTLMEEGGVPPSSSPA</sequence>
<comment type="similarity">
    <text evidence="4 19">Belongs to the glycosyltransferase 2 family. Plant cellulose synthase subfamily.</text>
</comment>
<comment type="cofactor">
    <cofactor evidence="1">
        <name>Mn(2+)</name>
        <dbReference type="ChEBI" id="CHEBI:29035"/>
    </cofactor>
</comment>
<dbReference type="InterPro" id="IPR013083">
    <property type="entry name" value="Znf_RING/FYVE/PHD"/>
</dbReference>
<evidence type="ECO:0000256" key="2">
    <source>
        <dbReference type="ARBA" id="ARBA00004651"/>
    </source>
</evidence>
<dbReference type="GO" id="GO:0071669">
    <property type="term" value="P:plant-type cell wall organization or biogenesis"/>
    <property type="evidence" value="ECO:0007669"/>
    <property type="project" value="UniProtKB-ARBA"/>
</dbReference>
<comment type="subcellular location">
    <subcellularLocation>
        <location evidence="2 19">Cell membrane</location>
        <topology evidence="2 19">Multi-pass membrane protein</topology>
    </subcellularLocation>
</comment>
<gene>
    <name evidence="22" type="ORF">J5N97_027611</name>
</gene>
<dbReference type="SUPFAM" id="SSF57850">
    <property type="entry name" value="RING/U-box"/>
    <property type="match status" value="1"/>
</dbReference>
<dbReference type="Proteomes" id="UP001085076">
    <property type="component" value="Miscellaneous, Linkage group lg08"/>
</dbReference>
<dbReference type="Pfam" id="PF14569">
    <property type="entry name" value="zf-UDP"/>
    <property type="match status" value="1"/>
</dbReference>
<dbReference type="InterPro" id="IPR005150">
    <property type="entry name" value="Cellulose_synth"/>
</dbReference>
<protein>
    <recommendedName>
        <fullName evidence="19">Cellulose synthase</fullName>
        <ecNumber evidence="19">2.4.1.12</ecNumber>
    </recommendedName>
</protein>
<dbReference type="GO" id="GO:0016760">
    <property type="term" value="F:cellulose synthase (UDP-forming) activity"/>
    <property type="evidence" value="ECO:0007669"/>
    <property type="project" value="UniProtKB-EC"/>
</dbReference>
<comment type="catalytic activity">
    <reaction evidence="17 19">
        <text>[(1-&gt;4)-beta-D-glucosyl](n) + UDP-alpha-D-glucose = [(1-&gt;4)-beta-D-glucosyl](n+1) + UDP + H(+)</text>
        <dbReference type="Rhea" id="RHEA:19929"/>
        <dbReference type="Rhea" id="RHEA-COMP:10033"/>
        <dbReference type="Rhea" id="RHEA-COMP:10034"/>
        <dbReference type="ChEBI" id="CHEBI:15378"/>
        <dbReference type="ChEBI" id="CHEBI:18246"/>
        <dbReference type="ChEBI" id="CHEBI:58223"/>
        <dbReference type="ChEBI" id="CHEBI:58885"/>
        <dbReference type="EC" id="2.4.1.12"/>
    </reaction>
</comment>
<keyword evidence="6 19" id="KW-0328">Glycosyltransferase</keyword>
<keyword evidence="15" id="KW-0464">Manganese</keyword>
<evidence type="ECO:0000256" key="9">
    <source>
        <dbReference type="ARBA" id="ARBA00022723"/>
    </source>
</evidence>
<keyword evidence="5 19" id="KW-1003">Cell membrane</keyword>
<keyword evidence="13 19" id="KW-1133">Transmembrane helix</keyword>
<dbReference type="InterPro" id="IPR027934">
    <property type="entry name" value="CES_Znf_RING"/>
</dbReference>
<reference evidence="22" key="1">
    <citation type="submission" date="2021-03" db="EMBL/GenBank/DDBJ databases">
        <authorList>
            <person name="Li Z."/>
            <person name="Yang C."/>
        </authorList>
    </citation>
    <scope>NUCLEOTIDE SEQUENCE</scope>
    <source>
        <strain evidence="22">Dzin_1.0</strain>
        <tissue evidence="22">Leaf</tissue>
    </source>
</reference>
<evidence type="ECO:0000256" key="20">
    <source>
        <dbReference type="SAM" id="MobiDB-lite"/>
    </source>
</evidence>
<evidence type="ECO:0000259" key="21">
    <source>
        <dbReference type="Pfam" id="PF14569"/>
    </source>
</evidence>
<dbReference type="GO" id="GO:0008270">
    <property type="term" value="F:zinc ion binding"/>
    <property type="evidence" value="ECO:0007669"/>
    <property type="project" value="UniProtKB-KW"/>
</dbReference>
<keyword evidence="7 19" id="KW-0808">Transferase</keyword>
<feature type="region of interest" description="Disordered" evidence="20">
    <location>
        <begin position="111"/>
        <end position="135"/>
    </location>
</feature>
<evidence type="ECO:0000256" key="16">
    <source>
        <dbReference type="ARBA" id="ARBA00023316"/>
    </source>
</evidence>
<dbReference type="GO" id="GO:0030244">
    <property type="term" value="P:cellulose biosynthetic process"/>
    <property type="evidence" value="ECO:0007669"/>
    <property type="project" value="UniProtKB-KW"/>
</dbReference>
<dbReference type="EC" id="2.4.1.12" evidence="19"/>
<feature type="domain" description="Cellulose synthase RING-type zinc finger" evidence="21">
    <location>
        <begin position="27"/>
        <end position="62"/>
    </location>
</feature>
<evidence type="ECO:0000256" key="18">
    <source>
        <dbReference type="PIRSR" id="PIRSR605150-2"/>
    </source>
</evidence>
<evidence type="ECO:0000256" key="17">
    <source>
        <dbReference type="ARBA" id="ARBA00048682"/>
    </source>
</evidence>
<evidence type="ECO:0000256" key="12">
    <source>
        <dbReference type="ARBA" id="ARBA00022916"/>
    </source>
</evidence>
<keyword evidence="14 19" id="KW-0472">Membrane</keyword>
<keyword evidence="12 19" id="KW-0135">Cellulose biosynthesis</keyword>
<evidence type="ECO:0000256" key="14">
    <source>
        <dbReference type="ARBA" id="ARBA00023136"/>
    </source>
</evidence>
<comment type="caution">
    <text evidence="22">The sequence shown here is derived from an EMBL/GenBank/DDBJ whole genome shotgun (WGS) entry which is preliminary data.</text>
</comment>
<accession>A0A9D5C505</accession>
<dbReference type="EMBL" id="JAGGNH010000008">
    <property type="protein sequence ID" value="KAJ0966473.1"/>
    <property type="molecule type" value="Genomic_DNA"/>
</dbReference>
<comment type="caution">
    <text evidence="19">Lacks conserved residue(s) required for the propagation of feature annotation.</text>
</comment>
<evidence type="ECO:0000256" key="7">
    <source>
        <dbReference type="ARBA" id="ARBA00022679"/>
    </source>
</evidence>
<feature type="transmembrane region" description="Helical" evidence="19">
    <location>
        <begin position="262"/>
        <end position="281"/>
    </location>
</feature>
<evidence type="ECO:0000256" key="19">
    <source>
        <dbReference type="RuleBase" id="RU361116"/>
    </source>
</evidence>
<evidence type="ECO:0000313" key="22">
    <source>
        <dbReference type="EMBL" id="KAJ0966473.1"/>
    </source>
</evidence>
<feature type="binding site" evidence="18">
    <location>
        <position position="326"/>
    </location>
    <ligand>
        <name>UDP-alpha-D-glucose</name>
        <dbReference type="ChEBI" id="CHEBI:58885"/>
    </ligand>
</feature>
<evidence type="ECO:0000256" key="4">
    <source>
        <dbReference type="ARBA" id="ARBA00007548"/>
    </source>
</evidence>
<feature type="transmembrane region" description="Helical" evidence="19">
    <location>
        <begin position="232"/>
        <end position="250"/>
    </location>
</feature>
<dbReference type="InterPro" id="IPR029044">
    <property type="entry name" value="Nucleotide-diphossugar_trans"/>
</dbReference>
<evidence type="ECO:0000256" key="1">
    <source>
        <dbReference type="ARBA" id="ARBA00001936"/>
    </source>
</evidence>
<evidence type="ECO:0000256" key="13">
    <source>
        <dbReference type="ARBA" id="ARBA00022989"/>
    </source>
</evidence>
<evidence type="ECO:0000256" key="3">
    <source>
        <dbReference type="ARBA" id="ARBA00004768"/>
    </source>
</evidence>